<proteinExistence type="predicted"/>
<evidence type="ECO:0000313" key="2">
    <source>
        <dbReference type="EMBL" id="KAK0515748.1"/>
    </source>
</evidence>
<sequence>MGYELHIIIAFTLLSLVVGAAWVGGYLDPYQSKAQELLLDKMGENKASYGLKSTITGQHITDDEDVNKVQDEVGKDAGGVVGKGGIGEDVGNALSKGL</sequence>
<reference evidence="2" key="1">
    <citation type="submission" date="2023-03" db="EMBL/GenBank/DDBJ databases">
        <title>Complete genome of Cladonia borealis.</title>
        <authorList>
            <person name="Park H."/>
        </authorList>
    </citation>
    <scope>NUCLEOTIDE SEQUENCE</scope>
    <source>
        <strain evidence="2">ANT050790</strain>
    </source>
</reference>
<evidence type="ECO:0000256" key="1">
    <source>
        <dbReference type="SAM" id="Phobius"/>
    </source>
</evidence>
<keyword evidence="1" id="KW-0472">Membrane</keyword>
<accession>A0AA39R6H1</accession>
<protein>
    <submittedName>
        <fullName evidence="2">Uncharacterized protein</fullName>
    </submittedName>
</protein>
<keyword evidence="1" id="KW-1133">Transmembrane helix</keyword>
<dbReference type="Proteomes" id="UP001166286">
    <property type="component" value="Unassembled WGS sequence"/>
</dbReference>
<organism evidence="2 3">
    <name type="scientific">Cladonia borealis</name>
    <dbReference type="NCBI Taxonomy" id="184061"/>
    <lineage>
        <taxon>Eukaryota</taxon>
        <taxon>Fungi</taxon>
        <taxon>Dikarya</taxon>
        <taxon>Ascomycota</taxon>
        <taxon>Pezizomycotina</taxon>
        <taxon>Lecanoromycetes</taxon>
        <taxon>OSLEUM clade</taxon>
        <taxon>Lecanoromycetidae</taxon>
        <taxon>Lecanorales</taxon>
        <taxon>Lecanorineae</taxon>
        <taxon>Cladoniaceae</taxon>
        <taxon>Cladonia</taxon>
    </lineage>
</organism>
<dbReference type="AlphaFoldDB" id="A0AA39R6H1"/>
<evidence type="ECO:0000313" key="3">
    <source>
        <dbReference type="Proteomes" id="UP001166286"/>
    </source>
</evidence>
<keyword evidence="1" id="KW-0812">Transmembrane</keyword>
<feature type="transmembrane region" description="Helical" evidence="1">
    <location>
        <begin position="6"/>
        <end position="27"/>
    </location>
</feature>
<gene>
    <name evidence="2" type="ORF">JMJ35_001782</name>
</gene>
<keyword evidence="3" id="KW-1185">Reference proteome</keyword>
<name>A0AA39R6H1_9LECA</name>
<dbReference type="EMBL" id="JAFEKC020000003">
    <property type="protein sequence ID" value="KAK0515748.1"/>
    <property type="molecule type" value="Genomic_DNA"/>
</dbReference>
<comment type="caution">
    <text evidence="2">The sequence shown here is derived from an EMBL/GenBank/DDBJ whole genome shotgun (WGS) entry which is preliminary data.</text>
</comment>